<dbReference type="AlphaFoldDB" id="H9BWG2"/>
<accession>H9BWG2</accession>
<proteinExistence type="predicted"/>
<sequence length="324" mass="37494">MFWIWVGIMISIVALFSPMALEFSLSILALALIAAPITLLSWGVITEPLMLVLVLLVVVFFVVLFFRWREIKNVLGKSKRIRVAIYSATVAILLIPLLYQQEDTILDYEIELDEFYAYVIADGKMEKAPLWALERYGKYHTEHFTIEYDRDENKVSIKKITGQVKTFSPNVLSVHELGWLPYIFQEQAFRVFFPGDPEVTLTTVSNAYEYVTPHGTIYSIEVIKLNNEDIAIDQVYRELFRETVTDIFDIGKSFVLLLDVTGEFSGFPAYDFLVQESAYIHEGRGARVQGKMIYAHGNLYYLKTVYHDETEQLHDTFIHHFELE</sequence>
<evidence type="ECO:0000256" key="1">
    <source>
        <dbReference type="SAM" id="Phobius"/>
    </source>
</evidence>
<feature type="transmembrane region" description="Helical" evidence="1">
    <location>
        <begin position="49"/>
        <end position="68"/>
    </location>
</feature>
<organism evidence="2">
    <name type="scientific">uncultured bacterium W5-77b</name>
    <dbReference type="NCBI Taxonomy" id="1131000"/>
    <lineage>
        <taxon>Bacteria</taxon>
        <taxon>environmental samples</taxon>
    </lineage>
</organism>
<reference evidence="2" key="1">
    <citation type="submission" date="2011-11" db="EMBL/GenBank/DDBJ databases">
        <title>Construction and analysis of a metagenome of deep-sea sediment.</title>
        <authorList>
            <person name="Huo Y.-Y."/>
            <person name="Cheng H."/>
            <person name="Wu M."/>
        </authorList>
    </citation>
    <scope>NUCLEOTIDE SEQUENCE</scope>
</reference>
<evidence type="ECO:0000313" key="2">
    <source>
        <dbReference type="EMBL" id="AFD03134.1"/>
    </source>
</evidence>
<name>H9BWG2_9BACT</name>
<keyword evidence="1" id="KW-1133">Transmembrane helix</keyword>
<dbReference type="EMBL" id="JQ085816">
    <property type="protein sequence ID" value="AFD03134.1"/>
    <property type="molecule type" value="Genomic_DNA"/>
</dbReference>
<keyword evidence="1" id="KW-0472">Membrane</keyword>
<feature type="transmembrane region" description="Helical" evidence="1">
    <location>
        <begin position="12"/>
        <end position="37"/>
    </location>
</feature>
<protein>
    <submittedName>
        <fullName evidence="2">Uncharacterized protein</fullName>
    </submittedName>
</protein>
<feature type="transmembrane region" description="Helical" evidence="1">
    <location>
        <begin position="80"/>
        <end position="99"/>
    </location>
</feature>
<keyword evidence="1" id="KW-0812">Transmembrane</keyword>